<dbReference type="NCBIfam" id="NF005559">
    <property type="entry name" value="PRK07231.1"/>
    <property type="match status" value="1"/>
</dbReference>
<keyword evidence="9" id="KW-1185">Reference proteome</keyword>
<dbReference type="SMART" id="SM00822">
    <property type="entry name" value="PKS_KR"/>
    <property type="match status" value="1"/>
</dbReference>
<evidence type="ECO:0000256" key="1">
    <source>
        <dbReference type="ARBA" id="ARBA00005194"/>
    </source>
</evidence>
<dbReference type="EC" id="1.1.1.100" evidence="3 6"/>
<dbReference type="PANTHER" id="PTHR42879:SF2">
    <property type="entry name" value="3-OXOACYL-[ACYL-CARRIER-PROTEIN] REDUCTASE FABG"/>
    <property type="match status" value="1"/>
</dbReference>
<dbReference type="PANTHER" id="PTHR42879">
    <property type="entry name" value="3-OXOACYL-(ACYL-CARRIER-PROTEIN) REDUCTASE"/>
    <property type="match status" value="1"/>
</dbReference>
<keyword evidence="4 6" id="KW-0560">Oxidoreductase</keyword>
<evidence type="ECO:0000256" key="6">
    <source>
        <dbReference type="RuleBase" id="RU366074"/>
    </source>
</evidence>
<organism evidence="8 9">
    <name type="scientific">Alkaliphilus flagellatus</name>
    <dbReference type="NCBI Taxonomy" id="2841507"/>
    <lineage>
        <taxon>Bacteria</taxon>
        <taxon>Bacillati</taxon>
        <taxon>Bacillota</taxon>
        <taxon>Clostridia</taxon>
        <taxon>Peptostreptococcales</taxon>
        <taxon>Natronincolaceae</taxon>
        <taxon>Alkaliphilus</taxon>
    </lineage>
</organism>
<dbReference type="NCBIfam" id="NF004197">
    <property type="entry name" value="PRK05653.1-1"/>
    <property type="match status" value="1"/>
</dbReference>
<dbReference type="InterPro" id="IPR050259">
    <property type="entry name" value="SDR"/>
</dbReference>
<comment type="pathway">
    <text evidence="1 6">Lipid metabolism; fatty acid biosynthesis.</text>
</comment>
<protein>
    <recommendedName>
        <fullName evidence="3 6">3-oxoacyl-[acyl-carrier-protein] reductase</fullName>
        <ecNumber evidence="3 6">1.1.1.100</ecNumber>
    </recommendedName>
</protein>
<keyword evidence="6" id="KW-0276">Fatty acid metabolism</keyword>
<dbReference type="InterPro" id="IPR011284">
    <property type="entry name" value="3oxo_ACP_reduc"/>
</dbReference>
<gene>
    <name evidence="8" type="primary">fabG</name>
    <name evidence="8" type="ORF">KQI88_13275</name>
</gene>
<dbReference type="NCBIfam" id="NF004198">
    <property type="entry name" value="PRK05653.1-3"/>
    <property type="match status" value="1"/>
</dbReference>
<evidence type="ECO:0000259" key="7">
    <source>
        <dbReference type="SMART" id="SM00822"/>
    </source>
</evidence>
<dbReference type="EMBL" id="JAHLQK010000005">
    <property type="protein sequence ID" value="MBU5677387.1"/>
    <property type="molecule type" value="Genomic_DNA"/>
</dbReference>
<evidence type="ECO:0000256" key="4">
    <source>
        <dbReference type="ARBA" id="ARBA00023002"/>
    </source>
</evidence>
<dbReference type="NCBIfam" id="NF047420">
    <property type="entry name" value="EF_P_mod_YmfI"/>
    <property type="match status" value="1"/>
</dbReference>
<comment type="catalytic activity">
    <reaction evidence="5 6">
        <text>a (3R)-hydroxyacyl-[ACP] + NADP(+) = a 3-oxoacyl-[ACP] + NADPH + H(+)</text>
        <dbReference type="Rhea" id="RHEA:17397"/>
        <dbReference type="Rhea" id="RHEA-COMP:9916"/>
        <dbReference type="Rhea" id="RHEA-COMP:9945"/>
        <dbReference type="ChEBI" id="CHEBI:15378"/>
        <dbReference type="ChEBI" id="CHEBI:57783"/>
        <dbReference type="ChEBI" id="CHEBI:58349"/>
        <dbReference type="ChEBI" id="CHEBI:78776"/>
        <dbReference type="ChEBI" id="CHEBI:78827"/>
        <dbReference type="EC" id="1.1.1.100"/>
    </reaction>
</comment>
<keyword evidence="6" id="KW-0521">NADP</keyword>
<evidence type="ECO:0000313" key="9">
    <source>
        <dbReference type="Proteomes" id="UP000779508"/>
    </source>
</evidence>
<keyword evidence="6" id="KW-0443">Lipid metabolism</keyword>
<dbReference type="GO" id="GO:0004316">
    <property type="term" value="F:3-oxoacyl-[acyl-carrier-protein] reductase (NADPH) activity"/>
    <property type="evidence" value="ECO:0007669"/>
    <property type="project" value="UniProtKB-EC"/>
</dbReference>
<dbReference type="PROSITE" id="PS00061">
    <property type="entry name" value="ADH_SHORT"/>
    <property type="match status" value="1"/>
</dbReference>
<keyword evidence="6" id="KW-0444">Lipid biosynthesis</keyword>
<name>A0ABS6G6P2_9FIRM</name>
<evidence type="ECO:0000313" key="8">
    <source>
        <dbReference type="EMBL" id="MBU5677387.1"/>
    </source>
</evidence>
<dbReference type="NCBIfam" id="NF004199">
    <property type="entry name" value="PRK05653.1-4"/>
    <property type="match status" value="1"/>
</dbReference>
<dbReference type="NCBIfam" id="NF009464">
    <property type="entry name" value="PRK12824.1"/>
    <property type="match status" value="1"/>
</dbReference>
<comment type="caution">
    <text evidence="8">The sequence shown here is derived from an EMBL/GenBank/DDBJ whole genome shotgun (WGS) entry which is preliminary data.</text>
</comment>
<evidence type="ECO:0000256" key="2">
    <source>
        <dbReference type="ARBA" id="ARBA00006484"/>
    </source>
</evidence>
<dbReference type="NCBIfam" id="NF009466">
    <property type="entry name" value="PRK12826.1-2"/>
    <property type="match status" value="1"/>
</dbReference>
<dbReference type="RefSeq" id="WP_216418509.1">
    <property type="nucleotide sequence ID" value="NZ_JAHLQK010000005.1"/>
</dbReference>
<accession>A0ABS6G6P2</accession>
<dbReference type="Pfam" id="PF13561">
    <property type="entry name" value="adh_short_C2"/>
    <property type="match status" value="1"/>
</dbReference>
<keyword evidence="6" id="KW-0275">Fatty acid biosynthesis</keyword>
<comment type="similarity">
    <text evidence="2 6">Belongs to the short-chain dehydrogenases/reductases (SDR) family.</text>
</comment>
<dbReference type="Proteomes" id="UP000779508">
    <property type="component" value="Unassembled WGS sequence"/>
</dbReference>
<feature type="domain" description="Ketoreductase" evidence="7">
    <location>
        <begin position="7"/>
        <end position="187"/>
    </location>
</feature>
<comment type="function">
    <text evidence="6">Catalyzes the NADPH-dependent reduction of beta-ketoacyl-ACP substrates to beta-hydroxyacyl-ACP products, the first reductive step in the elongation cycle of fatty acid biosynthesis.</text>
</comment>
<dbReference type="NCBIfam" id="TIGR01830">
    <property type="entry name" value="3oxo_ACP_reduc"/>
    <property type="match status" value="1"/>
</dbReference>
<dbReference type="InterPro" id="IPR057326">
    <property type="entry name" value="KR_dom"/>
</dbReference>
<evidence type="ECO:0000256" key="5">
    <source>
        <dbReference type="ARBA" id="ARBA00048508"/>
    </source>
</evidence>
<sequence length="248" mass="26736">MLNLTGKTALVTGGSRGIGRSIALALANQGANVIINYTSNEESAAKVVEEIESFNVKALAVKANVSNAEEINDMMDKIEEMFDGIDILVNNAGITRDNLFIRMKEEDWDQVMDINLKGVFLCTKAVVRKMIKQKYGKIINLSSVVGVVGNPGQANYCASKAGVIGFTKSLAKEIAGKNITVNAIAPGFIETDMTKVLPENVKESMLEIIPMKKYGKPEDIANLVLFLSSDNASYITGQVIHVDGGMAM</sequence>
<dbReference type="CDD" id="cd05333">
    <property type="entry name" value="BKR_SDR_c"/>
    <property type="match status" value="1"/>
</dbReference>
<proteinExistence type="inferred from homology"/>
<dbReference type="InterPro" id="IPR002347">
    <property type="entry name" value="SDR_fam"/>
</dbReference>
<reference evidence="8 9" key="1">
    <citation type="submission" date="2021-06" db="EMBL/GenBank/DDBJ databases">
        <authorList>
            <person name="Sun Q."/>
            <person name="Li D."/>
        </authorList>
    </citation>
    <scope>NUCLEOTIDE SEQUENCE [LARGE SCALE GENOMIC DNA]</scope>
    <source>
        <strain evidence="8 9">MSJ-5</strain>
    </source>
</reference>
<evidence type="ECO:0000256" key="3">
    <source>
        <dbReference type="ARBA" id="ARBA00012948"/>
    </source>
</evidence>
<comment type="subunit">
    <text evidence="6">Homotetramer.</text>
</comment>
<dbReference type="InterPro" id="IPR020904">
    <property type="entry name" value="Sc_DH/Rdtase_CS"/>
</dbReference>